<dbReference type="SUPFAM" id="SSF52047">
    <property type="entry name" value="RNI-like"/>
    <property type="match status" value="1"/>
</dbReference>
<organism evidence="1 2">
    <name type="scientific">Motilimonas cestriensis</name>
    <dbReference type="NCBI Taxonomy" id="2742685"/>
    <lineage>
        <taxon>Bacteria</taxon>
        <taxon>Pseudomonadati</taxon>
        <taxon>Pseudomonadota</taxon>
        <taxon>Gammaproteobacteria</taxon>
        <taxon>Alteromonadales</taxon>
        <taxon>Alteromonadales genera incertae sedis</taxon>
        <taxon>Motilimonas</taxon>
    </lineage>
</organism>
<keyword evidence="2" id="KW-1185">Reference proteome</keyword>
<evidence type="ECO:0000313" key="2">
    <source>
        <dbReference type="Proteomes" id="UP001201273"/>
    </source>
</evidence>
<accession>A0ABS8WCC8</accession>
<dbReference type="InterPro" id="IPR047722">
    <property type="entry name" value="STM4015-like"/>
</dbReference>
<dbReference type="InterPro" id="IPR032675">
    <property type="entry name" value="LRR_dom_sf"/>
</dbReference>
<dbReference type="EMBL" id="JAIMJA010000014">
    <property type="protein sequence ID" value="MCE2595935.1"/>
    <property type="molecule type" value="Genomic_DNA"/>
</dbReference>
<reference evidence="1 2" key="1">
    <citation type="journal article" date="2022" name="Environ. Microbiol. Rep.">
        <title>Eco-phylogenetic analyses reveal divergent evolution of vitamin B12 metabolism in the marine bacterial family 'Psychromonadaceae'.</title>
        <authorList>
            <person name="Jin X."/>
            <person name="Yang Y."/>
            <person name="Cao H."/>
            <person name="Gao B."/>
            <person name="Zhao Z."/>
        </authorList>
    </citation>
    <scope>NUCLEOTIDE SEQUENCE [LARGE SCALE GENOMIC DNA]</scope>
    <source>
        <strain evidence="1 2">MKS20</strain>
    </source>
</reference>
<dbReference type="Gene3D" id="3.80.10.10">
    <property type="entry name" value="Ribonuclease Inhibitor"/>
    <property type="match status" value="1"/>
</dbReference>
<proteinExistence type="predicted"/>
<dbReference type="Proteomes" id="UP001201273">
    <property type="component" value="Unassembled WGS sequence"/>
</dbReference>
<comment type="caution">
    <text evidence="1">The sequence shown here is derived from an EMBL/GenBank/DDBJ whole genome shotgun (WGS) entry which is preliminary data.</text>
</comment>
<gene>
    <name evidence="1" type="ORF">K6Y31_14065</name>
</gene>
<name>A0ABS8WCC8_9GAMM</name>
<dbReference type="RefSeq" id="WP_233053598.1">
    <property type="nucleotide sequence ID" value="NZ_JAIMJA010000014.1"/>
</dbReference>
<evidence type="ECO:0000313" key="1">
    <source>
        <dbReference type="EMBL" id="MCE2595935.1"/>
    </source>
</evidence>
<dbReference type="NCBIfam" id="NF038076">
    <property type="entry name" value="fam_STM4015"/>
    <property type="match status" value="1"/>
</dbReference>
<protein>
    <submittedName>
        <fullName evidence="1">STM4015 family protein</fullName>
    </submittedName>
</protein>
<sequence length="311" mass="33852">MTISSHIERFYDLPIEQFDADKGVQNANAAIRLEVDYDAAEDGAEMIDVLARLINDPKVNQIQALILGCWEEAYENDAGIYVDFLVEHAAALSGLKAIFIGEMTYEENEISWINQGNYSRFWATFPALEHLQIRGAEGLELGDIAHSNLKTLIIESGGLGSDVIAAVANAKLPALETLGLWLGDESYGWDGDISTVTPLMSQQLFPKLTSLALKNSEIQNEIVAELVKSDLLGQLTDIDLSMGIMLDAGAELLIANQGLLAGKKIDVSENFLSAEVVEKLLASGLDIQVNDQKEADDDGDGDVYRYVSVAE</sequence>